<dbReference type="PANTHER" id="PTHR40278:SF2">
    <property type="entry name" value="TYPE IV PILUS INNER MEMBRANE COMPONENT PILN"/>
    <property type="match status" value="1"/>
</dbReference>
<dbReference type="AlphaFoldDB" id="A0A099LPR5"/>
<dbReference type="InterPro" id="IPR052534">
    <property type="entry name" value="Extracell_DNA_Util/SecSys_Comp"/>
</dbReference>
<dbReference type="EMBL" id="ABNSCA010000011">
    <property type="protein sequence ID" value="ELN6933861.1"/>
    <property type="molecule type" value="Genomic_DNA"/>
</dbReference>
<sequence>MKHTINLLPWREYQREEHRRRFVGVLILGVLIAVAIQWGIGQYVSYQQRLQQDRLNYLNHYIAQLDQRIQAMKIAKEEHGQILARLKVVESLQAQRNNTTELMNLMPNVIPEGVYVDKIKMSDQEVEMAGISDSTARLATMLDNLERSEAIYDVEMHSIVHGKERFGKAFQTFTVSFMFGVKPQPVPALAEANHG</sequence>
<evidence type="ECO:0000313" key="3">
    <source>
        <dbReference type="EMBL" id="KGK10223.1"/>
    </source>
</evidence>
<keyword evidence="1" id="KW-0812">Transmembrane</keyword>
<keyword evidence="4" id="KW-1185">Reference proteome</keyword>
<dbReference type="RefSeq" id="WP_039423009.1">
    <property type="nucleotide sequence ID" value="NZ_CP035680.1"/>
</dbReference>
<dbReference type="EMBL" id="JMCG01000001">
    <property type="protein sequence ID" value="KGK10223.1"/>
    <property type="molecule type" value="Genomic_DNA"/>
</dbReference>
<evidence type="ECO:0000313" key="4">
    <source>
        <dbReference type="Proteomes" id="UP000029994"/>
    </source>
</evidence>
<evidence type="ECO:0000313" key="2">
    <source>
        <dbReference type="EMBL" id="ELN6933861.1"/>
    </source>
</evidence>
<reference evidence="2" key="2">
    <citation type="submission" date="2023-10" db="EMBL/GenBank/DDBJ databases">
        <authorList>
            <consortium name="PulseNet: The National Subtyping Network for Foodborne Disease Surveillance"/>
        </authorList>
    </citation>
    <scope>NUCLEOTIDE SEQUENCE</scope>
    <source>
        <strain evidence="2">PNUSAV004886</strain>
    </source>
</reference>
<keyword evidence="1" id="KW-0472">Membrane</keyword>
<gene>
    <name evidence="3" type="ORF">EA26_02395</name>
    <name evidence="2" type="ORF">RZY48_003311</name>
</gene>
<dbReference type="Proteomes" id="UP000029994">
    <property type="component" value="Unassembled WGS sequence"/>
</dbReference>
<dbReference type="Proteomes" id="UP001253463">
    <property type="component" value="Unassembled WGS sequence"/>
</dbReference>
<dbReference type="PANTHER" id="PTHR40278">
    <property type="entry name" value="DNA UTILIZATION PROTEIN HOFN"/>
    <property type="match status" value="1"/>
</dbReference>
<feature type="transmembrane region" description="Helical" evidence="1">
    <location>
        <begin position="21"/>
        <end position="40"/>
    </location>
</feature>
<dbReference type="GO" id="GO:0043683">
    <property type="term" value="P:type IV pilus assembly"/>
    <property type="evidence" value="ECO:0007669"/>
    <property type="project" value="TreeGrafter"/>
</dbReference>
<dbReference type="GO" id="GO:0043107">
    <property type="term" value="P:type IV pilus-dependent motility"/>
    <property type="evidence" value="ECO:0007669"/>
    <property type="project" value="TreeGrafter"/>
</dbReference>
<name>A0A099LPR5_9VIBR</name>
<dbReference type="InterPro" id="IPR007813">
    <property type="entry name" value="PilN"/>
</dbReference>
<protein>
    <submittedName>
        <fullName evidence="2">PilN domain-containing protein</fullName>
    </submittedName>
    <submittedName>
        <fullName evidence="3">Pilus assembly protein PilN</fullName>
    </submittedName>
</protein>
<dbReference type="Pfam" id="PF05137">
    <property type="entry name" value="PilN"/>
    <property type="match status" value="1"/>
</dbReference>
<organism evidence="3 4">
    <name type="scientific">Vibrio navarrensis</name>
    <dbReference type="NCBI Taxonomy" id="29495"/>
    <lineage>
        <taxon>Bacteria</taxon>
        <taxon>Pseudomonadati</taxon>
        <taxon>Pseudomonadota</taxon>
        <taxon>Gammaproteobacteria</taxon>
        <taxon>Vibrionales</taxon>
        <taxon>Vibrionaceae</taxon>
        <taxon>Vibrio</taxon>
    </lineage>
</organism>
<dbReference type="GeneID" id="43682050"/>
<evidence type="ECO:0000256" key="1">
    <source>
        <dbReference type="SAM" id="Phobius"/>
    </source>
</evidence>
<proteinExistence type="predicted"/>
<comment type="caution">
    <text evidence="3">The sequence shown here is derived from an EMBL/GenBank/DDBJ whole genome shotgun (WGS) entry which is preliminary data.</text>
</comment>
<keyword evidence="1" id="KW-1133">Transmembrane helix</keyword>
<dbReference type="eggNOG" id="COG3166">
    <property type="taxonomic scope" value="Bacteria"/>
</dbReference>
<reference evidence="3 4" key="1">
    <citation type="submission" date="2014-04" db="EMBL/GenBank/DDBJ databases">
        <title>Genome sequencing of Vibrio navarrensis strains.</title>
        <authorList>
            <person name="Gladney L.M."/>
            <person name="Katz L.S."/>
            <person name="Marino-Ramirez L."/>
            <person name="Jordan I.K."/>
        </authorList>
    </citation>
    <scope>NUCLEOTIDE SEQUENCE [LARGE SCALE GENOMIC DNA]</scope>
    <source>
        <strain evidence="3 4">ATCC 51183</strain>
    </source>
</reference>
<accession>A0A099LPR5</accession>
<dbReference type="STRING" id="29495.EA26_02395"/>